<dbReference type="Proteomes" id="UP000192448">
    <property type="component" value="Unassembled WGS sequence"/>
</dbReference>
<dbReference type="EMBL" id="MVHF01000004">
    <property type="protein sequence ID" value="ORA38301.1"/>
    <property type="molecule type" value="Genomic_DNA"/>
</dbReference>
<organism evidence="1 2">
    <name type="scientific">Mycobacterium aquaticum</name>
    <dbReference type="NCBI Taxonomy" id="1927124"/>
    <lineage>
        <taxon>Bacteria</taxon>
        <taxon>Bacillati</taxon>
        <taxon>Actinomycetota</taxon>
        <taxon>Actinomycetes</taxon>
        <taxon>Mycobacteriales</taxon>
        <taxon>Mycobacteriaceae</taxon>
        <taxon>Mycobacterium</taxon>
    </lineage>
</organism>
<dbReference type="OrthoDB" id="4764822at2"/>
<protein>
    <submittedName>
        <fullName evidence="1">Uncharacterized protein</fullName>
    </submittedName>
</protein>
<evidence type="ECO:0000313" key="2">
    <source>
        <dbReference type="Proteomes" id="UP000192448"/>
    </source>
</evidence>
<proteinExistence type="predicted"/>
<name>A0A1X0B7J6_9MYCO</name>
<dbReference type="STRING" id="1927124.BST13_05635"/>
<comment type="caution">
    <text evidence="1">The sequence shown here is derived from an EMBL/GenBank/DDBJ whole genome shotgun (WGS) entry which is preliminary data.</text>
</comment>
<keyword evidence="2" id="KW-1185">Reference proteome</keyword>
<gene>
    <name evidence="1" type="ORF">BST13_05635</name>
</gene>
<dbReference type="AlphaFoldDB" id="A0A1X0B7J6"/>
<sequence>MMATVREFLRDSIADIIAALDEHEAGLYDRQTPVIYRCQCGFRGHQQEWEQHVAERMACKFDDQTELTLL</sequence>
<accession>A0A1X0B7J6</accession>
<reference evidence="1 2" key="1">
    <citation type="submission" date="2017-02" db="EMBL/GenBank/DDBJ databases">
        <title>The new phylogeny of genus Mycobacterium.</title>
        <authorList>
            <person name="Tortoli E."/>
            <person name="Trovato A."/>
            <person name="Cirillo D.M."/>
        </authorList>
    </citation>
    <scope>NUCLEOTIDE SEQUENCE [LARGE SCALE GENOMIC DNA]</scope>
    <source>
        <strain evidence="1 2">RW6</strain>
    </source>
</reference>
<evidence type="ECO:0000313" key="1">
    <source>
        <dbReference type="EMBL" id="ORA38301.1"/>
    </source>
</evidence>